<dbReference type="NCBIfam" id="TIGR03843">
    <property type="entry name" value="SCO1664 family protein"/>
    <property type="match status" value="1"/>
</dbReference>
<proteinExistence type="predicted"/>
<evidence type="ECO:0000313" key="1">
    <source>
        <dbReference type="EMBL" id="UUP12847.1"/>
    </source>
</evidence>
<gene>
    <name evidence="1" type="ORF">NQV15_13420</name>
</gene>
<keyword evidence="2" id="KW-1185">Reference proteome</keyword>
<dbReference type="Proteomes" id="UP001316184">
    <property type="component" value="Chromosome"/>
</dbReference>
<sequence length="256" mass="28454">MTTDADLQCGDIELEGRIMPASNATFVGSIGAVKIVYKPVAGEQPLWDFPDGNLARREVAAYLVSEVLGWDVVPRTWLRDGPMGPGMVQLWQDVDPTQDAVDLVPSDAVPEHGWRHVFDGFDAHDRPVSLIHEDSPELRRMAVFDVITNNADRKGGHVLEMPGGHRYGIDHGLTFHAEHKLRTVLWGWVDEALTPYELEGVERVRAALAGELGSALGDLLTEWEISAFAARCDAMLRKPRFPRPRGHMPAIPWPPF</sequence>
<dbReference type="InterPro" id="IPR022292">
    <property type="entry name" value="CHP03843"/>
</dbReference>
<dbReference type="EMBL" id="CP102173">
    <property type="protein sequence ID" value="UUP12847.1"/>
    <property type="molecule type" value="Genomic_DNA"/>
</dbReference>
<dbReference type="RefSeq" id="WP_232401755.1">
    <property type="nucleotide sequence ID" value="NZ_CP102173.1"/>
</dbReference>
<reference evidence="1 2" key="1">
    <citation type="submission" date="2022-08" db="EMBL/GenBank/DDBJ databases">
        <title>novel species in genus Aeromicrobium.</title>
        <authorList>
            <person name="Ye L."/>
        </authorList>
    </citation>
    <scope>NUCLEOTIDE SEQUENCE [LARGE SCALE GENOMIC DNA]</scope>
    <source>
        <strain evidence="2">zg-Y1379</strain>
    </source>
</reference>
<evidence type="ECO:0000313" key="2">
    <source>
        <dbReference type="Proteomes" id="UP001316184"/>
    </source>
</evidence>
<accession>A0ABY5M4U3</accession>
<organism evidence="1 2">
    <name type="scientific">Aeromicrobium wangtongii</name>
    <dbReference type="NCBI Taxonomy" id="2969247"/>
    <lineage>
        <taxon>Bacteria</taxon>
        <taxon>Bacillati</taxon>
        <taxon>Actinomycetota</taxon>
        <taxon>Actinomycetes</taxon>
        <taxon>Propionibacteriales</taxon>
        <taxon>Nocardioidaceae</taxon>
        <taxon>Aeromicrobium</taxon>
    </lineage>
</organism>
<name>A0ABY5M4U3_9ACTN</name>
<protein>
    <submittedName>
        <fullName evidence="1">SCO1664 family protein</fullName>
    </submittedName>
</protein>